<keyword evidence="1" id="KW-0812">Transmembrane</keyword>
<dbReference type="EMBL" id="JACHEO010000023">
    <property type="protein sequence ID" value="MBB5349328.1"/>
    <property type="molecule type" value="Genomic_DNA"/>
</dbReference>
<evidence type="ECO:0000313" key="3">
    <source>
        <dbReference type="Proteomes" id="UP000539642"/>
    </source>
</evidence>
<dbReference type="RefSeq" id="WP_183352132.1">
    <property type="nucleotide sequence ID" value="NZ_JACHEO010000023.1"/>
</dbReference>
<dbReference type="Proteomes" id="UP000539642">
    <property type="component" value="Unassembled WGS sequence"/>
</dbReference>
<comment type="caution">
    <text evidence="2">The sequence shown here is derived from an EMBL/GenBank/DDBJ whole genome shotgun (WGS) entry which is preliminary data.</text>
</comment>
<dbReference type="AlphaFoldDB" id="A0A840V3C3"/>
<protein>
    <submittedName>
        <fullName evidence="2">Uncharacterized protein</fullName>
    </submittedName>
</protein>
<sequence>MAGEISRRRRDRAVGNGGSDRFIVFLVDFVHIGSYGLQVIGKHDGRVTAWPDPGRTSGRDDDYLCCTLSFGLAFLAVFVRIGLFLFSGLTAGNNPVFFDLKEVVQAFQGVM</sequence>
<name>A0A840V3C3_9BACT</name>
<keyword evidence="1" id="KW-0472">Membrane</keyword>
<proteinExistence type="predicted"/>
<feature type="transmembrane region" description="Helical" evidence="1">
    <location>
        <begin position="63"/>
        <end position="86"/>
    </location>
</feature>
<keyword evidence="1" id="KW-1133">Transmembrane helix</keyword>
<organism evidence="2 3">
    <name type="scientific">Desulfoprunum benzoelyticum</name>
    <dbReference type="NCBI Taxonomy" id="1506996"/>
    <lineage>
        <taxon>Bacteria</taxon>
        <taxon>Pseudomonadati</taxon>
        <taxon>Thermodesulfobacteriota</taxon>
        <taxon>Desulfobulbia</taxon>
        <taxon>Desulfobulbales</taxon>
        <taxon>Desulfobulbaceae</taxon>
        <taxon>Desulfoprunum</taxon>
    </lineage>
</organism>
<keyword evidence="3" id="KW-1185">Reference proteome</keyword>
<evidence type="ECO:0000313" key="2">
    <source>
        <dbReference type="EMBL" id="MBB5349328.1"/>
    </source>
</evidence>
<gene>
    <name evidence="2" type="ORF">HNQ81_003080</name>
</gene>
<accession>A0A840V3C3</accession>
<reference evidence="2 3" key="1">
    <citation type="submission" date="2020-08" db="EMBL/GenBank/DDBJ databases">
        <title>Genomic Encyclopedia of Type Strains, Phase IV (KMG-IV): sequencing the most valuable type-strain genomes for metagenomic binning, comparative biology and taxonomic classification.</title>
        <authorList>
            <person name="Goeker M."/>
        </authorList>
    </citation>
    <scope>NUCLEOTIDE SEQUENCE [LARGE SCALE GENOMIC DNA]</scope>
    <source>
        <strain evidence="2 3">DSM 28570</strain>
    </source>
</reference>
<evidence type="ECO:0000256" key="1">
    <source>
        <dbReference type="SAM" id="Phobius"/>
    </source>
</evidence>